<proteinExistence type="inferred from homology"/>
<dbReference type="EMBL" id="OUUY01000103">
    <property type="protein sequence ID" value="SPQ01453.1"/>
    <property type="molecule type" value="Genomic_DNA"/>
</dbReference>
<accession>A0A2U3QJ80</accession>
<comment type="similarity">
    <text evidence="1">Belongs to the metallo-dependent hydrolases superfamily. NagA family.</text>
</comment>
<organism evidence="4 5">
    <name type="scientific">Candidatus Sulfobium mesophilum</name>
    <dbReference type="NCBI Taxonomy" id="2016548"/>
    <lineage>
        <taxon>Bacteria</taxon>
        <taxon>Pseudomonadati</taxon>
        <taxon>Nitrospirota</taxon>
        <taxon>Nitrospiria</taxon>
        <taxon>Nitrospirales</taxon>
        <taxon>Nitrospiraceae</taxon>
        <taxon>Candidatus Sulfobium</taxon>
    </lineage>
</organism>
<name>A0A2U3QJ80_9BACT</name>
<dbReference type="PANTHER" id="PTHR11113">
    <property type="entry name" value="N-ACETYLGLUCOSAMINE-6-PHOSPHATE DEACETYLASE"/>
    <property type="match status" value="1"/>
</dbReference>
<dbReference type="GO" id="GO:0006046">
    <property type="term" value="P:N-acetylglucosamine catabolic process"/>
    <property type="evidence" value="ECO:0007669"/>
    <property type="project" value="TreeGrafter"/>
</dbReference>
<sequence>MTHPGFVDLHTHGIGRYDTRTRNPEDILRIAGLHAAAATEAFLPTVYPAALAEMRSNMEAVRRAMEMQVYHKSWTAKTESPIIAGSRQEARILGVHLEGPFLNPARCGALDKKAFVRPSLSAFKELISGYEGIVKVITIAPEIPGALRVIAHCRARGIKANMGHSDATYEEAINGKKAGAMGITHLFNAMGSFHHRKPGLAGLGLIDEDLYIEVIADGFHLHPATLELIFNRKRLDRIILVSDSVKGIKGTKPAVREGILAGSGITLADSYKVLKVIGVPEAEIVEAAVDNPKRYLALK</sequence>
<evidence type="ECO:0000256" key="1">
    <source>
        <dbReference type="ARBA" id="ARBA00010716"/>
    </source>
</evidence>
<gene>
    <name evidence="4" type="ORF">NBG4_550014</name>
</gene>
<protein>
    <submittedName>
        <fullName evidence="4">N-acetylglucosamine-6-phosphate deacetylase</fullName>
    </submittedName>
</protein>
<keyword evidence="2" id="KW-0378">Hydrolase</keyword>
<dbReference type="InterPro" id="IPR006680">
    <property type="entry name" value="Amidohydro-rel"/>
</dbReference>
<evidence type="ECO:0000313" key="5">
    <source>
        <dbReference type="Proteomes" id="UP000245125"/>
    </source>
</evidence>
<dbReference type="Gene3D" id="3.20.20.140">
    <property type="entry name" value="Metal-dependent hydrolases"/>
    <property type="match status" value="1"/>
</dbReference>
<evidence type="ECO:0000259" key="3">
    <source>
        <dbReference type="Pfam" id="PF01979"/>
    </source>
</evidence>
<keyword evidence="5" id="KW-1185">Reference proteome</keyword>
<dbReference type="PANTHER" id="PTHR11113:SF14">
    <property type="entry name" value="N-ACETYLGLUCOSAMINE-6-PHOSPHATE DEACETYLASE"/>
    <property type="match status" value="1"/>
</dbReference>
<dbReference type="InterPro" id="IPR032466">
    <property type="entry name" value="Metal_Hydrolase"/>
</dbReference>
<dbReference type="Pfam" id="PF01979">
    <property type="entry name" value="Amidohydro_1"/>
    <property type="match status" value="1"/>
</dbReference>
<dbReference type="SUPFAM" id="SSF51556">
    <property type="entry name" value="Metallo-dependent hydrolases"/>
    <property type="match status" value="1"/>
</dbReference>
<reference evidence="5" key="1">
    <citation type="submission" date="2018-03" db="EMBL/GenBank/DDBJ databases">
        <authorList>
            <person name="Zecchin S."/>
        </authorList>
    </citation>
    <scope>NUCLEOTIDE SEQUENCE [LARGE SCALE GENOMIC DNA]</scope>
</reference>
<dbReference type="GO" id="GO:0008448">
    <property type="term" value="F:N-acetylglucosamine-6-phosphate deacetylase activity"/>
    <property type="evidence" value="ECO:0007669"/>
    <property type="project" value="TreeGrafter"/>
</dbReference>
<feature type="domain" description="Amidohydrolase-related" evidence="3">
    <location>
        <begin position="4"/>
        <end position="263"/>
    </location>
</feature>
<dbReference type="Proteomes" id="UP000245125">
    <property type="component" value="Unassembled WGS sequence"/>
</dbReference>
<evidence type="ECO:0000256" key="2">
    <source>
        <dbReference type="ARBA" id="ARBA00022801"/>
    </source>
</evidence>
<evidence type="ECO:0000313" key="4">
    <source>
        <dbReference type="EMBL" id="SPQ01453.1"/>
    </source>
</evidence>
<dbReference type="AlphaFoldDB" id="A0A2U3QJ80"/>